<keyword evidence="6" id="KW-0378">Hydrolase</keyword>
<dbReference type="Pfam" id="PF00246">
    <property type="entry name" value="Peptidase_M14"/>
    <property type="match status" value="1"/>
</dbReference>
<dbReference type="Gene3D" id="3.40.630.10">
    <property type="entry name" value="Zn peptidases"/>
    <property type="match status" value="1"/>
</dbReference>
<evidence type="ECO:0000256" key="1">
    <source>
        <dbReference type="ARBA" id="ARBA00001947"/>
    </source>
</evidence>
<dbReference type="AlphaFoldDB" id="A0AAV2THD2"/>
<feature type="active site" description="Proton donor/acceptor" evidence="9">
    <location>
        <position position="312"/>
    </location>
</feature>
<comment type="caution">
    <text evidence="12">The sequence shown here is derived from an EMBL/GenBank/DDBJ whole genome shotgun (WGS) entry which is preliminary data.</text>
</comment>
<dbReference type="PANTHER" id="PTHR11532">
    <property type="entry name" value="PROTEASE M14 CARBOXYPEPTIDASE"/>
    <property type="match status" value="1"/>
</dbReference>
<evidence type="ECO:0000256" key="8">
    <source>
        <dbReference type="ARBA" id="ARBA00023180"/>
    </source>
</evidence>
<dbReference type="CDD" id="cd11308">
    <property type="entry name" value="Peptidase_M14NE-CP-C_like"/>
    <property type="match status" value="1"/>
</dbReference>
<evidence type="ECO:0000256" key="3">
    <source>
        <dbReference type="ARBA" id="ARBA00022645"/>
    </source>
</evidence>
<feature type="chain" id="PRO_5043943256" description="Peptidase M14 domain-containing protein" evidence="10">
    <location>
        <begin position="20"/>
        <end position="484"/>
    </location>
</feature>
<dbReference type="Gene3D" id="2.60.40.1120">
    <property type="entry name" value="Carboxypeptidase-like, regulatory domain"/>
    <property type="match status" value="1"/>
</dbReference>
<dbReference type="GO" id="GO:0008270">
    <property type="term" value="F:zinc ion binding"/>
    <property type="evidence" value="ECO:0007669"/>
    <property type="project" value="InterPro"/>
</dbReference>
<dbReference type="PRINTS" id="PR00765">
    <property type="entry name" value="CRBOXYPTASEA"/>
</dbReference>
<dbReference type="PROSITE" id="PS00132">
    <property type="entry name" value="CARBOXYPEPT_ZN_1"/>
    <property type="match status" value="1"/>
</dbReference>
<dbReference type="PROSITE" id="PS52035">
    <property type="entry name" value="PEPTIDASE_M14"/>
    <property type="match status" value="1"/>
</dbReference>
<dbReference type="EMBL" id="CAXLJL010000334">
    <property type="protein sequence ID" value="CAL5136550.1"/>
    <property type="molecule type" value="Genomic_DNA"/>
</dbReference>
<evidence type="ECO:0000259" key="11">
    <source>
        <dbReference type="PROSITE" id="PS52035"/>
    </source>
</evidence>
<proteinExistence type="inferred from homology"/>
<comment type="cofactor">
    <cofactor evidence="1">
        <name>Zn(2+)</name>
        <dbReference type="ChEBI" id="CHEBI:29105"/>
    </cofactor>
</comment>
<dbReference type="CDD" id="cd03858">
    <property type="entry name" value="M14_CP_N-E_like"/>
    <property type="match status" value="1"/>
</dbReference>
<evidence type="ECO:0000256" key="6">
    <source>
        <dbReference type="ARBA" id="ARBA00022801"/>
    </source>
</evidence>
<evidence type="ECO:0000256" key="4">
    <source>
        <dbReference type="ARBA" id="ARBA00022670"/>
    </source>
</evidence>
<dbReference type="SMART" id="SM00631">
    <property type="entry name" value="Zn_pept"/>
    <property type="match status" value="1"/>
</dbReference>
<keyword evidence="7" id="KW-0862">Zinc</keyword>
<dbReference type="Proteomes" id="UP001497525">
    <property type="component" value="Unassembled WGS sequence"/>
</dbReference>
<keyword evidence="5" id="KW-0479">Metal-binding</keyword>
<evidence type="ECO:0000256" key="2">
    <source>
        <dbReference type="ARBA" id="ARBA00005988"/>
    </source>
</evidence>
<evidence type="ECO:0000313" key="12">
    <source>
        <dbReference type="EMBL" id="CAL5136550.1"/>
    </source>
</evidence>
<evidence type="ECO:0000256" key="7">
    <source>
        <dbReference type="ARBA" id="ARBA00022833"/>
    </source>
</evidence>
<comment type="similarity">
    <text evidence="2 9">Belongs to the peptidase M14 family.</text>
</comment>
<evidence type="ECO:0000313" key="13">
    <source>
        <dbReference type="Proteomes" id="UP001497525"/>
    </source>
</evidence>
<dbReference type="InterPro" id="IPR050753">
    <property type="entry name" value="Peptidase_M14_domain"/>
</dbReference>
<dbReference type="PANTHER" id="PTHR11532:SF62">
    <property type="entry name" value="CARBOXYPEPTIDASE D"/>
    <property type="match status" value="1"/>
</dbReference>
<dbReference type="FunFam" id="3.40.630.10:FF:000020">
    <property type="entry name" value="Carboxypeptidase D"/>
    <property type="match status" value="1"/>
</dbReference>
<reference evidence="12" key="1">
    <citation type="submission" date="2024-06" db="EMBL/GenBank/DDBJ databases">
        <authorList>
            <person name="Liu X."/>
            <person name="Lenzi L."/>
            <person name="Haldenby T S."/>
            <person name="Uol C."/>
        </authorList>
    </citation>
    <scope>NUCLEOTIDE SEQUENCE</scope>
</reference>
<dbReference type="PROSITE" id="PS00133">
    <property type="entry name" value="CARBOXYPEPT_ZN_2"/>
    <property type="match status" value="1"/>
</dbReference>
<evidence type="ECO:0000256" key="10">
    <source>
        <dbReference type="SAM" id="SignalP"/>
    </source>
</evidence>
<feature type="domain" description="Peptidase M14" evidence="11">
    <location>
        <begin position="27"/>
        <end position="342"/>
    </location>
</feature>
<name>A0AAV2THD2_CALDB</name>
<dbReference type="InterPro" id="IPR000834">
    <property type="entry name" value="Peptidase_M14"/>
</dbReference>
<feature type="signal peptide" evidence="10">
    <location>
        <begin position="1"/>
        <end position="19"/>
    </location>
</feature>
<dbReference type="GO" id="GO:0004181">
    <property type="term" value="F:metallocarboxypeptidase activity"/>
    <property type="evidence" value="ECO:0007669"/>
    <property type="project" value="InterPro"/>
</dbReference>
<dbReference type="GO" id="GO:0005615">
    <property type="term" value="C:extracellular space"/>
    <property type="evidence" value="ECO:0007669"/>
    <property type="project" value="TreeGrafter"/>
</dbReference>
<dbReference type="GO" id="GO:0016485">
    <property type="term" value="P:protein processing"/>
    <property type="evidence" value="ECO:0007669"/>
    <property type="project" value="TreeGrafter"/>
</dbReference>
<evidence type="ECO:0000256" key="9">
    <source>
        <dbReference type="PROSITE-ProRule" id="PRU01379"/>
    </source>
</evidence>
<dbReference type="SUPFAM" id="SSF49464">
    <property type="entry name" value="Carboxypeptidase regulatory domain-like"/>
    <property type="match status" value="1"/>
</dbReference>
<evidence type="ECO:0000256" key="5">
    <source>
        <dbReference type="ARBA" id="ARBA00022723"/>
    </source>
</evidence>
<gene>
    <name evidence="12" type="ORF">CDAUBV1_LOCUS10687</name>
</gene>
<dbReference type="InterPro" id="IPR057247">
    <property type="entry name" value="CARBOXYPEPT_ZN_2"/>
</dbReference>
<keyword evidence="4" id="KW-0645">Protease</keyword>
<keyword evidence="10" id="KW-0732">Signal</keyword>
<accession>A0AAV2THD2</accession>
<dbReference type="InterPro" id="IPR008969">
    <property type="entry name" value="CarboxyPept-like_regulatory"/>
</dbReference>
<sequence length="484" mass="54187">MKPVVALFVILSATTIVSGSTIVRLNEHHENLEIWSIFERLEKKCPDIMYFYDIGTNAAPVTIEGNHLLVLAIGKNPRNHVPGIPEFKYIANMHGNEVVGRELLLTLAEYLCEEHRNKDKRVENLLSLTRIHLLPSMNPDGWNLATMYPGHKNYIGRENAAGVDLNRNFPDLDRIVFNNMLTNGPLDHVIPKNFSVAKLQPETQMIIAWLNNINFVLSANIHGGDLVANYPYDKSIDGSSKNEPTPDDNLFKELAASYSDFHPRMRTGRKPCHDGDEWFDHGTVNGARWYPISGSMQDYNYLATNTFEITLELGCEKYPEAHELPGYWKENKEALLNFISQVHRGVKGLITGYNGESVLPISDAVVKVTNITQPGQNQIIFHDIRSGKDGDYYRLLTKGSYAIRAVAPGYISEVACVDVGDSPVWGEPLEPAKTINFLLLAENLGKNARLQVPSIDLGSRNDKLCARFRDELARDETPGSSSNS</sequence>
<organism evidence="12 13">
    <name type="scientific">Calicophoron daubneyi</name>
    <name type="common">Rumen fluke</name>
    <name type="synonym">Paramphistomum daubneyi</name>
    <dbReference type="NCBI Taxonomy" id="300641"/>
    <lineage>
        <taxon>Eukaryota</taxon>
        <taxon>Metazoa</taxon>
        <taxon>Spiralia</taxon>
        <taxon>Lophotrochozoa</taxon>
        <taxon>Platyhelminthes</taxon>
        <taxon>Trematoda</taxon>
        <taxon>Digenea</taxon>
        <taxon>Plagiorchiida</taxon>
        <taxon>Pronocephalata</taxon>
        <taxon>Paramphistomoidea</taxon>
        <taxon>Paramphistomidae</taxon>
        <taxon>Calicophoron</taxon>
    </lineage>
</organism>
<dbReference type="InterPro" id="IPR057246">
    <property type="entry name" value="CARBOXYPEPT_ZN_1"/>
</dbReference>
<dbReference type="SUPFAM" id="SSF53187">
    <property type="entry name" value="Zn-dependent exopeptidases"/>
    <property type="match status" value="1"/>
</dbReference>
<keyword evidence="8" id="KW-0325">Glycoprotein</keyword>
<keyword evidence="3" id="KW-0121">Carboxypeptidase</keyword>
<dbReference type="GO" id="GO:0006518">
    <property type="term" value="P:peptide metabolic process"/>
    <property type="evidence" value="ECO:0007669"/>
    <property type="project" value="TreeGrafter"/>
</dbReference>
<protein>
    <recommendedName>
        <fullName evidence="11">Peptidase M14 domain-containing protein</fullName>
    </recommendedName>
</protein>